<dbReference type="OrthoDB" id="9796287at2"/>
<dbReference type="NCBIfam" id="TIGR03317">
    <property type="entry name" value="ygfZ_signature"/>
    <property type="match status" value="1"/>
</dbReference>
<protein>
    <submittedName>
        <fullName evidence="1">Glycine cleavage T-protein</fullName>
        <ecNumber evidence="1">2.1.2.10</ecNumber>
    </submittedName>
</protein>
<dbReference type="GO" id="GO:0016226">
    <property type="term" value="P:iron-sulfur cluster assembly"/>
    <property type="evidence" value="ECO:0007669"/>
    <property type="project" value="TreeGrafter"/>
</dbReference>
<dbReference type="SUPFAM" id="SSF103025">
    <property type="entry name" value="Folate-binding domain"/>
    <property type="match status" value="1"/>
</dbReference>
<keyword evidence="1" id="KW-0808">Transferase</keyword>
<organism evidence="1 2">
    <name type="scientific">Candidatus Glomeribacter gigasporarum BEG34</name>
    <dbReference type="NCBI Taxonomy" id="1070319"/>
    <lineage>
        <taxon>Bacteria</taxon>
        <taxon>Pseudomonadati</taxon>
        <taxon>Pseudomonadota</taxon>
        <taxon>Betaproteobacteria</taxon>
        <taxon>Burkholderiales</taxon>
        <taxon>Burkholderiaceae</taxon>
        <taxon>Candidatus Glomeribacter</taxon>
    </lineage>
</organism>
<dbReference type="Gene3D" id="3.30.70.1400">
    <property type="entry name" value="Aminomethyltransferase beta-barrel domains"/>
    <property type="match status" value="1"/>
</dbReference>
<dbReference type="AlphaFoldDB" id="G2J906"/>
<keyword evidence="2" id="KW-1185">Reference proteome</keyword>
<dbReference type="Proteomes" id="UP000054051">
    <property type="component" value="Unassembled WGS sequence"/>
</dbReference>
<dbReference type="RefSeq" id="WP_006682481.1">
    <property type="nucleotide sequence ID" value="NZ_CAFB01000038.1"/>
</dbReference>
<dbReference type="PANTHER" id="PTHR22602">
    <property type="entry name" value="TRANSFERASE CAF17, MITOCHONDRIAL-RELATED"/>
    <property type="match status" value="1"/>
</dbReference>
<evidence type="ECO:0000313" key="1">
    <source>
        <dbReference type="EMBL" id="CCD29253.1"/>
    </source>
</evidence>
<gene>
    <name evidence="1" type="ORF">CAGGBEG34_210122</name>
</gene>
<sequence length="343" mass="37267">MSFDFLKTGALSGAFTVLDTCSIIEVNGTDAAGFLHNQLSNDIQHLDDAHVRRAGLCSPKGRLLASFLVWKSAEAVQLMVSADLRALVQQRLAMFILRSKVKLIDAHVRLICVGLAGDIGRCLKRIFPILPDEVNGKAENEAGVLIRLTDSPESVAPYFSSASAPHRAAHARILWVAPRSVLDVHLHMLDAELRRMDPIAWDWLTLQTGEPWITAATQAQFVPQMINFELIGGVDFHKGCYPGQEVIARMHYRGALKRRMMLAHTADAQTQAGAFVFHSLDPGQPCGTVVNAAPAPEGGSDCLVELKLAALDCGVIHLHAPDGPTLLLRALPYAVPEVKQTLA</sequence>
<name>G2J906_9BURK</name>
<dbReference type="EC" id="2.1.2.10" evidence="1"/>
<dbReference type="STRING" id="1070319.CAGGBEG34_210122"/>
<dbReference type="PIRSF" id="PIRSF006487">
    <property type="entry name" value="GcvT"/>
    <property type="match status" value="1"/>
</dbReference>
<dbReference type="Gene3D" id="2.40.30.160">
    <property type="match status" value="1"/>
</dbReference>
<accession>G2J906</accession>
<dbReference type="GO" id="GO:0004047">
    <property type="term" value="F:aminomethyltransferase activity"/>
    <property type="evidence" value="ECO:0007669"/>
    <property type="project" value="UniProtKB-EC"/>
</dbReference>
<dbReference type="EMBL" id="CAFB01000038">
    <property type="protein sequence ID" value="CCD29253.1"/>
    <property type="molecule type" value="Genomic_DNA"/>
</dbReference>
<evidence type="ECO:0000313" key="2">
    <source>
        <dbReference type="Proteomes" id="UP000054051"/>
    </source>
</evidence>
<dbReference type="eggNOG" id="COG0354">
    <property type="taxonomic scope" value="Bacteria"/>
</dbReference>
<dbReference type="InterPro" id="IPR045179">
    <property type="entry name" value="YgfZ/GcvT"/>
</dbReference>
<dbReference type="InterPro" id="IPR017703">
    <property type="entry name" value="YgfZ/GCV_T_CS"/>
</dbReference>
<comment type="caution">
    <text evidence="1">The sequence shown here is derived from an EMBL/GenBank/DDBJ whole genome shotgun (WGS) entry which is preliminary data.</text>
</comment>
<reference evidence="1 2" key="1">
    <citation type="submission" date="2011-08" db="EMBL/GenBank/DDBJ databases">
        <title>The genome of the obligate endobacterium of an arbuscular mycorrhizal fungus reveals an interphylum network of nutritional interactions.</title>
        <authorList>
            <person name="Ghignone S."/>
            <person name="Salvioli A."/>
            <person name="Anca I."/>
            <person name="Lumini E."/>
            <person name="Ortu G."/>
            <person name="Petiti L."/>
            <person name="Cruveiller S."/>
            <person name="Bianciotto V."/>
            <person name="Piffanelli P."/>
            <person name="Lanfranco L."/>
            <person name="Bonfante P."/>
        </authorList>
    </citation>
    <scope>NUCLEOTIDE SEQUENCE [LARGE SCALE GENOMIC DNA]</scope>
    <source>
        <strain evidence="1 2">BEG34</strain>
    </source>
</reference>
<proteinExistence type="predicted"/>
<dbReference type="PANTHER" id="PTHR22602:SF0">
    <property type="entry name" value="TRANSFERASE CAF17, MITOCHONDRIAL-RELATED"/>
    <property type="match status" value="1"/>
</dbReference>